<evidence type="ECO:0000259" key="8">
    <source>
        <dbReference type="Pfam" id="PF00892"/>
    </source>
</evidence>
<feature type="domain" description="EamA" evidence="8">
    <location>
        <begin position="10"/>
        <end position="140"/>
    </location>
</feature>
<keyword evidence="3" id="KW-1003">Cell membrane</keyword>
<dbReference type="EMBL" id="NHRJ02000004">
    <property type="protein sequence ID" value="PZE21077.1"/>
    <property type="molecule type" value="Genomic_DNA"/>
</dbReference>
<dbReference type="OrthoDB" id="510638at2"/>
<feature type="transmembrane region" description="Helical" evidence="7">
    <location>
        <begin position="97"/>
        <end position="117"/>
    </location>
</feature>
<protein>
    <submittedName>
        <fullName evidence="9">DMT family transporter</fullName>
    </submittedName>
</protein>
<name>A0A2W1N9I5_PAEXE</name>
<proteinExistence type="inferred from homology"/>
<feature type="transmembrane region" description="Helical" evidence="7">
    <location>
        <begin position="37"/>
        <end position="56"/>
    </location>
</feature>
<dbReference type="SUPFAM" id="SSF103481">
    <property type="entry name" value="Multidrug resistance efflux transporter EmrE"/>
    <property type="match status" value="2"/>
</dbReference>
<evidence type="ECO:0000313" key="9">
    <source>
        <dbReference type="EMBL" id="PZE21077.1"/>
    </source>
</evidence>
<keyword evidence="6 7" id="KW-0472">Membrane</keyword>
<dbReference type="RefSeq" id="WP_089199933.1">
    <property type="nucleotide sequence ID" value="NZ_NHRJ02000004.1"/>
</dbReference>
<dbReference type="PANTHER" id="PTHR32322:SF18">
    <property type="entry name" value="S-ADENOSYLMETHIONINE_S-ADENOSYLHOMOCYSTEINE TRANSPORTER"/>
    <property type="match status" value="1"/>
</dbReference>
<keyword evidence="4 7" id="KW-0812">Transmembrane</keyword>
<keyword evidence="10" id="KW-1185">Reference proteome</keyword>
<evidence type="ECO:0000256" key="2">
    <source>
        <dbReference type="ARBA" id="ARBA00007362"/>
    </source>
</evidence>
<evidence type="ECO:0000256" key="6">
    <source>
        <dbReference type="ARBA" id="ARBA00023136"/>
    </source>
</evidence>
<sequence length="307" mass="33018">MGKLPRTRTALLLVFLVIIWGVNWPLSKLALSYTPPVLFSGLRTLLGGLLLLFVAIPRYSKLHLKQTWHLYAISSLLNIVLYYGLQTIGLNYLPSGLFSVIVFLQPVLVGLFAWLWLGEAMFALKIVGLILGFAGVAVISAGGLTGEISSTGILLALGSALSWALGTVYVKRIGERVDSIWLVTAQLIMGGLLMTGLGTAAESWSSIEWNLTFVLCLSFISVFVIAIGWLIFFALIGAGEASRVASFTFLIPVIAIAFGMIILDEPFTLTLFGGLVLIIISIFFVNRKPKSLAALGSRQAAVEPGGV</sequence>
<evidence type="ECO:0000256" key="1">
    <source>
        <dbReference type="ARBA" id="ARBA00004651"/>
    </source>
</evidence>
<dbReference type="AlphaFoldDB" id="A0A2W1N9I5"/>
<feature type="transmembrane region" description="Helical" evidence="7">
    <location>
        <begin position="244"/>
        <end position="263"/>
    </location>
</feature>
<evidence type="ECO:0000256" key="5">
    <source>
        <dbReference type="ARBA" id="ARBA00022989"/>
    </source>
</evidence>
<dbReference type="GO" id="GO:0005886">
    <property type="term" value="C:plasma membrane"/>
    <property type="evidence" value="ECO:0007669"/>
    <property type="project" value="UniProtKB-SubCell"/>
</dbReference>
<evidence type="ECO:0000313" key="10">
    <source>
        <dbReference type="Proteomes" id="UP000214746"/>
    </source>
</evidence>
<gene>
    <name evidence="9" type="ORF">CBW46_010390</name>
</gene>
<evidence type="ECO:0000256" key="7">
    <source>
        <dbReference type="SAM" id="Phobius"/>
    </source>
</evidence>
<dbReference type="InterPro" id="IPR050638">
    <property type="entry name" value="AA-Vitamin_Transporters"/>
</dbReference>
<feature type="transmembrane region" description="Helical" evidence="7">
    <location>
        <begin position="68"/>
        <end position="85"/>
    </location>
</feature>
<dbReference type="InterPro" id="IPR000620">
    <property type="entry name" value="EamA_dom"/>
</dbReference>
<comment type="subcellular location">
    <subcellularLocation>
        <location evidence="1">Cell membrane</location>
        <topology evidence="1">Multi-pass membrane protein</topology>
    </subcellularLocation>
</comment>
<evidence type="ECO:0000256" key="4">
    <source>
        <dbReference type="ARBA" id="ARBA00022692"/>
    </source>
</evidence>
<feature type="transmembrane region" description="Helical" evidence="7">
    <location>
        <begin position="212"/>
        <end position="237"/>
    </location>
</feature>
<comment type="caution">
    <text evidence="9">The sequence shown here is derived from an EMBL/GenBank/DDBJ whole genome shotgun (WGS) entry which is preliminary data.</text>
</comment>
<dbReference type="Proteomes" id="UP000214746">
    <property type="component" value="Unassembled WGS sequence"/>
</dbReference>
<feature type="transmembrane region" description="Helical" evidence="7">
    <location>
        <begin position="269"/>
        <end position="285"/>
    </location>
</feature>
<organism evidence="9 10">
    <name type="scientific">Paenibacillus xerothermodurans</name>
    <dbReference type="NCBI Taxonomy" id="1977292"/>
    <lineage>
        <taxon>Bacteria</taxon>
        <taxon>Bacillati</taxon>
        <taxon>Bacillota</taxon>
        <taxon>Bacilli</taxon>
        <taxon>Bacillales</taxon>
        <taxon>Paenibacillaceae</taxon>
        <taxon>Paenibacillus</taxon>
    </lineage>
</organism>
<reference evidence="9" key="1">
    <citation type="submission" date="2018-06" db="EMBL/GenBank/DDBJ databases">
        <title>Paenibacillus xerothermodurans sp. nov. an extremely dry heat resistant spore forming bacterium isolated from the soil of Cape Canaveral, Florida.</title>
        <authorList>
            <person name="Seuylemezian A."/>
            <person name="Kaur N."/>
            <person name="Patil P."/>
            <person name="Patil P."/>
            <person name="Mayilraj S."/>
            <person name="Vaishampayan P."/>
        </authorList>
    </citation>
    <scope>NUCLEOTIDE SEQUENCE [LARGE SCALE GENOMIC DNA]</scope>
    <source>
        <strain evidence="9">ATCC 27380</strain>
    </source>
</reference>
<feature type="transmembrane region" description="Helical" evidence="7">
    <location>
        <begin position="148"/>
        <end position="168"/>
    </location>
</feature>
<evidence type="ECO:0000256" key="3">
    <source>
        <dbReference type="ARBA" id="ARBA00022475"/>
    </source>
</evidence>
<dbReference type="Pfam" id="PF00892">
    <property type="entry name" value="EamA"/>
    <property type="match status" value="2"/>
</dbReference>
<feature type="transmembrane region" description="Helical" evidence="7">
    <location>
        <begin position="180"/>
        <end position="200"/>
    </location>
</feature>
<dbReference type="PANTHER" id="PTHR32322">
    <property type="entry name" value="INNER MEMBRANE TRANSPORTER"/>
    <property type="match status" value="1"/>
</dbReference>
<keyword evidence="5 7" id="KW-1133">Transmembrane helix</keyword>
<accession>A0A2W1N9I5</accession>
<feature type="domain" description="EamA" evidence="8">
    <location>
        <begin position="151"/>
        <end position="286"/>
    </location>
</feature>
<feature type="transmembrane region" description="Helical" evidence="7">
    <location>
        <begin position="122"/>
        <end position="142"/>
    </location>
</feature>
<comment type="similarity">
    <text evidence="2">Belongs to the EamA transporter family.</text>
</comment>
<dbReference type="InterPro" id="IPR037185">
    <property type="entry name" value="EmrE-like"/>
</dbReference>